<comment type="subcellular location">
    <subcellularLocation>
        <location evidence="1">Membrane</location>
    </subcellularLocation>
</comment>
<dbReference type="Pfam" id="PF01094">
    <property type="entry name" value="ANF_receptor"/>
    <property type="match status" value="1"/>
</dbReference>
<dbReference type="InterPro" id="IPR001828">
    <property type="entry name" value="ANF_lig-bd_rcpt"/>
</dbReference>
<proteinExistence type="predicted"/>
<keyword evidence="2 5" id="KW-0812">Transmembrane</keyword>
<reference evidence="9" key="1">
    <citation type="submission" date="2017-01" db="EMBL/GenBank/DDBJ databases">
        <title>Comparative genomics of anhydrobiosis in the tardigrade Hypsibius dujardini.</title>
        <authorList>
            <person name="Yoshida Y."/>
            <person name="Koutsovoulos G."/>
            <person name="Laetsch D."/>
            <person name="Stevens L."/>
            <person name="Kumar S."/>
            <person name="Horikawa D."/>
            <person name="Ishino K."/>
            <person name="Komine S."/>
            <person name="Tomita M."/>
            <person name="Blaxter M."/>
            <person name="Arakawa K."/>
        </authorList>
    </citation>
    <scope>NUCLEOTIDE SEQUENCE [LARGE SCALE GENOMIC DNA]</scope>
    <source>
        <strain evidence="9">Z151</strain>
    </source>
</reference>
<evidence type="ECO:0000313" key="9">
    <source>
        <dbReference type="Proteomes" id="UP000192578"/>
    </source>
</evidence>
<comment type="caution">
    <text evidence="8">The sequence shown here is derived from an EMBL/GenBank/DDBJ whole genome shotgun (WGS) entry which is preliminary data.</text>
</comment>
<feature type="chain" id="PRO_5011986304" evidence="6">
    <location>
        <begin position="25"/>
        <end position="547"/>
    </location>
</feature>
<keyword evidence="9" id="KW-1185">Reference proteome</keyword>
<keyword evidence="6" id="KW-0732">Signal</keyword>
<keyword evidence="8" id="KW-0675">Receptor</keyword>
<dbReference type="InterPro" id="IPR028082">
    <property type="entry name" value="Peripla_BP_I"/>
</dbReference>
<evidence type="ECO:0000256" key="6">
    <source>
        <dbReference type="SAM" id="SignalP"/>
    </source>
</evidence>
<dbReference type="EMBL" id="MTYJ01000002">
    <property type="protein sequence ID" value="OQV25707.1"/>
    <property type="molecule type" value="Genomic_DNA"/>
</dbReference>
<evidence type="ECO:0000256" key="5">
    <source>
        <dbReference type="SAM" id="Phobius"/>
    </source>
</evidence>
<feature type="domain" description="Receptor ligand binding region" evidence="7">
    <location>
        <begin position="171"/>
        <end position="436"/>
    </location>
</feature>
<evidence type="ECO:0000256" key="1">
    <source>
        <dbReference type="ARBA" id="ARBA00004370"/>
    </source>
</evidence>
<dbReference type="AlphaFoldDB" id="A0A1W0XE15"/>
<protein>
    <submittedName>
        <fullName evidence="8">Atrial natriuretic peptide receptor 1</fullName>
    </submittedName>
</protein>
<feature type="signal peptide" evidence="6">
    <location>
        <begin position="1"/>
        <end position="24"/>
    </location>
</feature>
<dbReference type="Proteomes" id="UP000192578">
    <property type="component" value="Unassembled WGS sequence"/>
</dbReference>
<evidence type="ECO:0000256" key="2">
    <source>
        <dbReference type="ARBA" id="ARBA00022692"/>
    </source>
</evidence>
<gene>
    <name evidence="8" type="ORF">BV898_00638</name>
</gene>
<evidence type="ECO:0000313" key="8">
    <source>
        <dbReference type="EMBL" id="OQV25707.1"/>
    </source>
</evidence>
<dbReference type="CDD" id="cd06352">
    <property type="entry name" value="PBP1_NPR_GC-like"/>
    <property type="match status" value="1"/>
</dbReference>
<evidence type="ECO:0000256" key="3">
    <source>
        <dbReference type="ARBA" id="ARBA00022989"/>
    </source>
</evidence>
<organism evidence="8 9">
    <name type="scientific">Hypsibius exemplaris</name>
    <name type="common">Freshwater tardigrade</name>
    <dbReference type="NCBI Taxonomy" id="2072580"/>
    <lineage>
        <taxon>Eukaryota</taxon>
        <taxon>Metazoa</taxon>
        <taxon>Ecdysozoa</taxon>
        <taxon>Tardigrada</taxon>
        <taxon>Eutardigrada</taxon>
        <taxon>Parachela</taxon>
        <taxon>Hypsibioidea</taxon>
        <taxon>Hypsibiidae</taxon>
        <taxon>Hypsibius</taxon>
    </lineage>
</organism>
<dbReference type="OrthoDB" id="1890790at2759"/>
<accession>A0A1W0XE15</accession>
<dbReference type="GO" id="GO:0016020">
    <property type="term" value="C:membrane"/>
    <property type="evidence" value="ECO:0007669"/>
    <property type="project" value="UniProtKB-SubCell"/>
</dbReference>
<dbReference type="SUPFAM" id="SSF53822">
    <property type="entry name" value="Periplasmic binding protein-like I"/>
    <property type="match status" value="1"/>
</dbReference>
<keyword evidence="4 5" id="KW-0472">Membrane</keyword>
<sequence>MSKLTTFQIFVLTCSLSNACSVSGSPPLSVTVVAIGSYQYVTVVPAIEAAVELVNRQYAPQLRMNLSLVFQPKMQECTVFADNIADLAAKTYYGNENVKPSTASDLKVFLGPKLNVLFVSTARESKQIRQDELCATERKTPFESLRPFCVWHEKVSRNVVTDQNRTSVGTDGRISDKTLFPTTITCALSHHTVLVQGFRALLHHYHWTILFMICDANGDVAYFRSICQNFQIPRALGVGVRVSSITFNSAASQTVDFDGLLKRAAAASRVIWLGLSFSLTREFMIHAQRSNMTTNEYVYFCSWPYVAPSYQEIHWRTGDGHDDVVKEAFRQLFVVTFDRNRSLPQDDAVFVTTRSATTYNYSYGPGEMISSPVIASYETIIVLAKVLNESLSERGGNDLLQDGRKLARRFFNRTFTLPTGSVYINENGDRFPDLAVRHLHPETGYFETVLTYGAATLVVSTVDGTTIQWITGQPPSGQPGECGFDGKSCSSWGSSLDILALLAGGLFILIAAVTLRRFLTKPHSQDRWWLLTGSRLVAESDQPFNIY</sequence>
<name>A0A1W0XE15_HYPEX</name>
<evidence type="ECO:0000259" key="7">
    <source>
        <dbReference type="Pfam" id="PF01094"/>
    </source>
</evidence>
<feature type="transmembrane region" description="Helical" evidence="5">
    <location>
        <begin position="498"/>
        <end position="519"/>
    </location>
</feature>
<evidence type="ECO:0000256" key="4">
    <source>
        <dbReference type="ARBA" id="ARBA00023136"/>
    </source>
</evidence>
<keyword evidence="3 5" id="KW-1133">Transmembrane helix</keyword>
<dbReference type="Gene3D" id="3.40.50.2300">
    <property type="match status" value="2"/>
</dbReference>